<dbReference type="Pfam" id="PF19475">
    <property type="entry name" value="DUF6012"/>
    <property type="match status" value="1"/>
</dbReference>
<reference evidence="1" key="1">
    <citation type="submission" date="2019-09" db="EMBL/GenBank/DDBJ databases">
        <title>Distinct mechanisms of dissemination of NDM-1 metallo-beta-betalactamase in Acinetobacter species spp. in Argentina.</title>
        <authorList>
            <person name="Maria R.S."/>
            <person name="Adams M.D."/>
        </authorList>
    </citation>
    <scope>NUCLEOTIDE SEQUENCE</scope>
    <source>
        <strain evidence="1">AMA3</strain>
    </source>
</reference>
<evidence type="ECO:0000313" key="1">
    <source>
        <dbReference type="EMBL" id="MQZ28927.1"/>
    </source>
</evidence>
<dbReference type="AlphaFoldDB" id="A0A646LUR0"/>
<protein>
    <submittedName>
        <fullName evidence="1">Uncharacterized protein</fullName>
    </submittedName>
</protein>
<accession>A0A646LUR0</accession>
<comment type="caution">
    <text evidence="1">The sequence shown here is derived from an EMBL/GenBank/DDBJ whole genome shotgun (WGS) entry which is preliminary data.</text>
</comment>
<proteinExistence type="predicted"/>
<dbReference type="InterPro" id="IPR046054">
    <property type="entry name" value="DUF6012"/>
</dbReference>
<gene>
    <name evidence="1" type="ORF">F4T87_18220</name>
</gene>
<dbReference type="EMBL" id="VYTF01000031">
    <property type="protein sequence ID" value="MQZ28927.1"/>
    <property type="molecule type" value="Genomic_DNA"/>
</dbReference>
<organism evidence="1">
    <name type="scientific">Acinetobacter baumannii</name>
    <dbReference type="NCBI Taxonomy" id="470"/>
    <lineage>
        <taxon>Bacteria</taxon>
        <taxon>Pseudomonadati</taxon>
        <taxon>Pseudomonadota</taxon>
        <taxon>Gammaproteobacteria</taxon>
        <taxon>Moraxellales</taxon>
        <taxon>Moraxellaceae</taxon>
        <taxon>Acinetobacter</taxon>
        <taxon>Acinetobacter calcoaceticus/baumannii complex</taxon>
    </lineage>
</organism>
<name>A0A646LUR0_ACIBA</name>
<dbReference type="RefSeq" id="WP_153570036.1">
    <property type="nucleotide sequence ID" value="NZ_CAXNZP010000068.1"/>
</dbReference>
<sequence length="187" mass="21451">MLFHLVPKIYNPYSNIRVLGIESIAIPDFDIYIAGNQLSFGKPYPNKNYVVGMIKEGRKALNGLLIDLPSLNLKSFTVDIVWNLLLENKTIALKHTILNTIDSEDMNDGLLTHDAFFWYGYKEFSHKWALPHQKQAPIDFEPCLNLEKHGLVNLIEEITIPVLEKERLSVYKASRTPENICNIIKLN</sequence>